<gene>
    <name evidence="3 7" type="primary">rsgA</name>
    <name evidence="7" type="ORF">NCTC13337_02347</name>
</gene>
<comment type="cofactor">
    <cofactor evidence="3">
        <name>Zn(2+)</name>
        <dbReference type="ChEBI" id="CHEBI:29105"/>
    </cofactor>
    <text evidence="3">Binds 1 zinc ion per subunit.</text>
</comment>
<name>A0A380N044_9GAMM</name>
<feature type="binding site" evidence="3">
    <location>
        <position position="288"/>
    </location>
    <ligand>
        <name>Zn(2+)</name>
        <dbReference type="ChEBI" id="CHEBI:29105"/>
    </ligand>
</feature>
<keyword evidence="8" id="KW-1185">Reference proteome</keyword>
<sequence>MSKLSKHQKRRIAAQHEEKRAHADIEESALVVAHLGYQIIVQNADKLMAADWRKQIGTVCVNDRVYLSYNSDGSAVVESIYPRGNTLYKWQGRKIKPIASHLDQLLIVIAIAPEWQSALVDRYLIAAKEAGINVAILCNKIDLAQNDALETTQKRLSPYQEMGIPCFYASIEQKLNTTPLADWINNRQTILAGQSGVGKSSFIQHFIPNADIWIQNLSYATGLGKHTTTNVRRYPLGEQGALIDTPGVRGYAVAHLTKEAILAGFPDIAHYASECKFNDCQHQNEPQCHVNKAIAEGLLSQERLNSLHQLLSELPER</sequence>
<dbReference type="Gene3D" id="1.10.40.50">
    <property type="entry name" value="Probable gtpase engc, domain 3"/>
    <property type="match status" value="1"/>
</dbReference>
<dbReference type="PROSITE" id="PS50936">
    <property type="entry name" value="ENGC_GTPASE"/>
    <property type="match status" value="1"/>
</dbReference>
<comment type="function">
    <text evidence="3">One of several proteins that assist in the late maturation steps of the functional core of the 30S ribosomal subunit. Helps release RbfA from mature subunits. May play a role in the assembly of ribosomal proteins into the subunit. Circularly permuted GTPase that catalyzes slow GTP hydrolysis, GTPase activity is stimulated by the 30S ribosomal subunit.</text>
</comment>
<dbReference type="PROSITE" id="PS51721">
    <property type="entry name" value="G_CP"/>
    <property type="match status" value="1"/>
</dbReference>
<dbReference type="CDD" id="cd01854">
    <property type="entry name" value="YjeQ_EngC"/>
    <property type="match status" value="1"/>
</dbReference>
<feature type="binding site" evidence="3">
    <location>
        <position position="282"/>
    </location>
    <ligand>
        <name>Zn(2+)</name>
        <dbReference type="ChEBI" id="CHEBI:29105"/>
    </ligand>
</feature>
<dbReference type="NCBIfam" id="TIGR00157">
    <property type="entry name" value="ribosome small subunit-dependent GTPase A"/>
    <property type="match status" value="1"/>
</dbReference>
<reference evidence="7 8" key="1">
    <citation type="submission" date="2018-06" db="EMBL/GenBank/DDBJ databases">
        <authorList>
            <consortium name="Pathogen Informatics"/>
            <person name="Doyle S."/>
        </authorList>
    </citation>
    <scope>NUCLEOTIDE SEQUENCE [LARGE SCALE GENOMIC DNA]</scope>
    <source>
        <strain evidence="7 8">NCTC13337</strain>
    </source>
</reference>
<feature type="binding site" evidence="3">
    <location>
        <position position="275"/>
    </location>
    <ligand>
        <name>Zn(2+)</name>
        <dbReference type="ChEBI" id="CHEBI:29105"/>
    </ligand>
</feature>
<dbReference type="InterPro" id="IPR010914">
    <property type="entry name" value="RsgA_GTPase_dom"/>
</dbReference>
<accession>A0A380N044</accession>
<organism evidence="7 8">
    <name type="scientific">Suttonella ornithocola</name>
    <dbReference type="NCBI Taxonomy" id="279832"/>
    <lineage>
        <taxon>Bacteria</taxon>
        <taxon>Pseudomonadati</taxon>
        <taxon>Pseudomonadota</taxon>
        <taxon>Gammaproteobacteria</taxon>
        <taxon>Cardiobacteriales</taxon>
        <taxon>Cardiobacteriaceae</taxon>
        <taxon>Suttonella</taxon>
    </lineage>
</organism>
<dbReference type="GO" id="GO:0005525">
    <property type="term" value="F:GTP binding"/>
    <property type="evidence" value="ECO:0007669"/>
    <property type="project" value="UniProtKB-UniRule"/>
</dbReference>
<evidence type="ECO:0000256" key="1">
    <source>
        <dbReference type="ARBA" id="ARBA00022741"/>
    </source>
</evidence>
<feature type="region of interest" description="Disordered" evidence="4">
    <location>
        <begin position="1"/>
        <end position="20"/>
    </location>
</feature>
<comment type="similarity">
    <text evidence="3">Belongs to the TRAFAC class YlqF/YawG GTPase family. RsgA subfamily.</text>
</comment>
<dbReference type="OrthoDB" id="9809485at2"/>
<evidence type="ECO:0000259" key="6">
    <source>
        <dbReference type="PROSITE" id="PS51721"/>
    </source>
</evidence>
<dbReference type="GO" id="GO:0003924">
    <property type="term" value="F:GTPase activity"/>
    <property type="evidence" value="ECO:0007669"/>
    <property type="project" value="UniProtKB-UniRule"/>
</dbReference>
<feature type="domain" description="CP-type G" evidence="6">
    <location>
        <begin position="92"/>
        <end position="251"/>
    </location>
</feature>
<dbReference type="HAMAP" id="MF_01820">
    <property type="entry name" value="GTPase_RsgA"/>
    <property type="match status" value="1"/>
</dbReference>
<keyword evidence="3" id="KW-0690">Ribosome biogenesis</keyword>
<comment type="subunit">
    <text evidence="3">Monomer. Associates with 30S ribosomal subunit, binds 16S rRNA.</text>
</comment>
<feature type="domain" description="EngC GTPase" evidence="5">
    <location>
        <begin position="100"/>
        <end position="249"/>
    </location>
</feature>
<evidence type="ECO:0000256" key="3">
    <source>
        <dbReference type="HAMAP-Rule" id="MF_01820"/>
    </source>
</evidence>
<evidence type="ECO:0000313" key="8">
    <source>
        <dbReference type="Proteomes" id="UP000254601"/>
    </source>
</evidence>
<dbReference type="AlphaFoldDB" id="A0A380N044"/>
<dbReference type="RefSeq" id="WP_072577552.1">
    <property type="nucleotide sequence ID" value="NZ_LWHB01000201.1"/>
</dbReference>
<dbReference type="SUPFAM" id="SSF52540">
    <property type="entry name" value="P-loop containing nucleoside triphosphate hydrolases"/>
    <property type="match status" value="1"/>
</dbReference>
<dbReference type="Gene3D" id="3.40.50.300">
    <property type="entry name" value="P-loop containing nucleotide triphosphate hydrolases"/>
    <property type="match status" value="1"/>
</dbReference>
<keyword evidence="1 3" id="KW-0547">Nucleotide-binding</keyword>
<dbReference type="Proteomes" id="UP000254601">
    <property type="component" value="Unassembled WGS sequence"/>
</dbReference>
<dbReference type="EMBL" id="UHIC01000001">
    <property type="protein sequence ID" value="SUO97291.1"/>
    <property type="molecule type" value="Genomic_DNA"/>
</dbReference>
<dbReference type="Pfam" id="PF03193">
    <property type="entry name" value="RsgA_GTPase"/>
    <property type="match status" value="1"/>
</dbReference>
<keyword evidence="3" id="KW-0862">Zinc</keyword>
<dbReference type="GO" id="GO:0042274">
    <property type="term" value="P:ribosomal small subunit biogenesis"/>
    <property type="evidence" value="ECO:0007669"/>
    <property type="project" value="UniProtKB-UniRule"/>
</dbReference>
<evidence type="ECO:0000259" key="5">
    <source>
        <dbReference type="PROSITE" id="PS50936"/>
    </source>
</evidence>
<keyword evidence="2 3" id="KW-0342">GTP-binding</keyword>
<dbReference type="EC" id="3.6.1.-" evidence="3"/>
<evidence type="ECO:0000256" key="2">
    <source>
        <dbReference type="ARBA" id="ARBA00023134"/>
    </source>
</evidence>
<evidence type="ECO:0000313" key="7">
    <source>
        <dbReference type="EMBL" id="SUO97291.1"/>
    </source>
</evidence>
<keyword evidence="3 7" id="KW-0378">Hydrolase</keyword>
<feature type="binding site" evidence="3">
    <location>
        <position position="280"/>
    </location>
    <ligand>
        <name>Zn(2+)</name>
        <dbReference type="ChEBI" id="CHEBI:29105"/>
    </ligand>
</feature>
<protein>
    <recommendedName>
        <fullName evidence="3">Small ribosomal subunit biogenesis GTPase RsgA</fullName>
        <ecNumber evidence="3">3.6.1.-</ecNumber>
    </recommendedName>
</protein>
<comment type="subcellular location">
    <subcellularLocation>
        <location evidence="3">Cytoplasm</location>
    </subcellularLocation>
</comment>
<feature type="binding site" evidence="3">
    <location>
        <begin position="139"/>
        <end position="142"/>
    </location>
    <ligand>
        <name>GTP</name>
        <dbReference type="ChEBI" id="CHEBI:37565"/>
    </ligand>
</feature>
<proteinExistence type="inferred from homology"/>
<dbReference type="InterPro" id="IPR004881">
    <property type="entry name" value="Ribosome_biogen_GTPase_RsgA"/>
</dbReference>
<dbReference type="PANTHER" id="PTHR32120:SF11">
    <property type="entry name" value="SMALL RIBOSOMAL SUBUNIT BIOGENESIS GTPASE RSGA 1, MITOCHONDRIAL-RELATED"/>
    <property type="match status" value="1"/>
</dbReference>
<dbReference type="GO" id="GO:0019843">
    <property type="term" value="F:rRNA binding"/>
    <property type="evidence" value="ECO:0007669"/>
    <property type="project" value="UniProtKB-KW"/>
</dbReference>
<dbReference type="GO" id="GO:0005737">
    <property type="term" value="C:cytoplasm"/>
    <property type="evidence" value="ECO:0007669"/>
    <property type="project" value="UniProtKB-SubCell"/>
</dbReference>
<dbReference type="InterPro" id="IPR030378">
    <property type="entry name" value="G_CP_dom"/>
</dbReference>
<keyword evidence="3" id="KW-0694">RNA-binding</keyword>
<dbReference type="PANTHER" id="PTHR32120">
    <property type="entry name" value="SMALL RIBOSOMAL SUBUNIT BIOGENESIS GTPASE RSGA"/>
    <property type="match status" value="1"/>
</dbReference>
<keyword evidence="3" id="KW-0963">Cytoplasm</keyword>
<evidence type="ECO:0000256" key="4">
    <source>
        <dbReference type="SAM" id="MobiDB-lite"/>
    </source>
</evidence>
<keyword evidence="3" id="KW-0699">rRNA-binding</keyword>
<dbReference type="InterPro" id="IPR027417">
    <property type="entry name" value="P-loop_NTPase"/>
</dbReference>
<keyword evidence="3" id="KW-0479">Metal-binding</keyword>
<feature type="compositionally biased region" description="Basic residues" evidence="4">
    <location>
        <begin position="1"/>
        <end position="13"/>
    </location>
</feature>
<feature type="binding site" evidence="3">
    <location>
        <begin position="193"/>
        <end position="201"/>
    </location>
    <ligand>
        <name>GTP</name>
        <dbReference type="ChEBI" id="CHEBI:37565"/>
    </ligand>
</feature>
<dbReference type="GO" id="GO:0046872">
    <property type="term" value="F:metal ion binding"/>
    <property type="evidence" value="ECO:0007669"/>
    <property type="project" value="UniProtKB-KW"/>
</dbReference>